<dbReference type="AlphaFoldDB" id="A0A4R7CX78"/>
<sequence>MTKRASEVKGLFESLQVELEAYRSSWKRPLSNKRPID</sequence>
<evidence type="ECO:0000313" key="1">
    <source>
        <dbReference type="EMBL" id="TDS12301.1"/>
    </source>
</evidence>
<reference evidence="1 2" key="1">
    <citation type="submission" date="2019-03" db="EMBL/GenBank/DDBJ databases">
        <title>Genomic Encyclopedia of Type Strains, Phase III (KMG-III): the genomes of soil and plant-associated and newly described type strains.</title>
        <authorList>
            <person name="Whitman W."/>
        </authorList>
    </citation>
    <scope>NUCLEOTIDE SEQUENCE [LARGE SCALE GENOMIC DNA]</scope>
    <source>
        <strain evidence="1 2">CGMCC 1.12801</strain>
    </source>
</reference>
<dbReference type="EMBL" id="SNZV01000006">
    <property type="protein sequence ID" value="TDS12301.1"/>
    <property type="molecule type" value="Genomic_DNA"/>
</dbReference>
<dbReference type="Proteomes" id="UP000294752">
    <property type="component" value="Unassembled WGS sequence"/>
</dbReference>
<comment type="caution">
    <text evidence="1">The sequence shown here is derived from an EMBL/GenBank/DDBJ whole genome shotgun (WGS) entry which is preliminary data.</text>
</comment>
<organism evidence="1 2">
    <name type="scientific">Sphingobacterium paludis</name>
    <dbReference type="NCBI Taxonomy" id="1476465"/>
    <lineage>
        <taxon>Bacteria</taxon>
        <taxon>Pseudomonadati</taxon>
        <taxon>Bacteroidota</taxon>
        <taxon>Sphingobacteriia</taxon>
        <taxon>Sphingobacteriales</taxon>
        <taxon>Sphingobacteriaceae</taxon>
        <taxon>Sphingobacterium</taxon>
    </lineage>
</organism>
<proteinExistence type="predicted"/>
<keyword evidence="2" id="KW-1185">Reference proteome</keyword>
<gene>
    <name evidence="1" type="ORF">B0I21_106159</name>
</gene>
<name>A0A4R7CX78_9SPHI</name>
<evidence type="ECO:0000313" key="2">
    <source>
        <dbReference type="Proteomes" id="UP000294752"/>
    </source>
</evidence>
<accession>A0A4R7CX78</accession>
<protein>
    <submittedName>
        <fullName evidence="1">Uncharacterized protein</fullName>
    </submittedName>
</protein>